<dbReference type="Gene3D" id="1.25.40.10">
    <property type="entry name" value="Tetratricopeptide repeat domain"/>
    <property type="match status" value="1"/>
</dbReference>
<organism evidence="2 3">
    <name type="scientific">Glycomyces artemisiae</name>
    <dbReference type="NCBI Taxonomy" id="1076443"/>
    <lineage>
        <taxon>Bacteria</taxon>
        <taxon>Bacillati</taxon>
        <taxon>Actinomycetota</taxon>
        <taxon>Actinomycetes</taxon>
        <taxon>Glycomycetales</taxon>
        <taxon>Glycomycetaceae</taxon>
        <taxon>Glycomyces</taxon>
    </lineage>
</organism>
<accession>A0A2T0UL29</accession>
<dbReference type="InterPro" id="IPR002182">
    <property type="entry name" value="NB-ARC"/>
</dbReference>
<dbReference type="PANTHER" id="PTHR47691">
    <property type="entry name" value="REGULATOR-RELATED"/>
    <property type="match status" value="1"/>
</dbReference>
<protein>
    <submittedName>
        <fullName evidence="2">Putative ATPase</fullName>
    </submittedName>
</protein>
<dbReference type="SUPFAM" id="SSF47413">
    <property type="entry name" value="lambda repressor-like DNA-binding domains"/>
    <property type="match status" value="1"/>
</dbReference>
<dbReference type="SUPFAM" id="SSF48452">
    <property type="entry name" value="TPR-like"/>
    <property type="match status" value="2"/>
</dbReference>
<dbReference type="Pfam" id="PF01381">
    <property type="entry name" value="HTH_3"/>
    <property type="match status" value="1"/>
</dbReference>
<feature type="domain" description="HTH cro/C1-type" evidence="1">
    <location>
        <begin position="1"/>
        <end position="46"/>
    </location>
</feature>
<dbReference type="InterPro" id="IPR036388">
    <property type="entry name" value="WH-like_DNA-bd_sf"/>
</dbReference>
<evidence type="ECO:0000313" key="2">
    <source>
        <dbReference type="EMBL" id="PRY58642.1"/>
    </source>
</evidence>
<dbReference type="PANTHER" id="PTHR47691:SF3">
    <property type="entry name" value="HTH-TYPE TRANSCRIPTIONAL REGULATOR RV0890C-RELATED"/>
    <property type="match status" value="1"/>
</dbReference>
<dbReference type="Proteomes" id="UP000238176">
    <property type="component" value="Unassembled WGS sequence"/>
</dbReference>
<dbReference type="AlphaFoldDB" id="A0A2T0UL29"/>
<dbReference type="GO" id="GO:0003677">
    <property type="term" value="F:DNA binding"/>
    <property type="evidence" value="ECO:0007669"/>
    <property type="project" value="InterPro"/>
</dbReference>
<gene>
    <name evidence="2" type="ORF">B0I28_105357</name>
</gene>
<dbReference type="Pfam" id="PF00931">
    <property type="entry name" value="NB-ARC"/>
    <property type="match status" value="1"/>
</dbReference>
<name>A0A2T0UL29_9ACTN</name>
<dbReference type="SMART" id="SM00028">
    <property type="entry name" value="TPR"/>
    <property type="match status" value="3"/>
</dbReference>
<dbReference type="Gene3D" id="3.40.50.300">
    <property type="entry name" value="P-loop containing nucleotide triphosphate hydrolases"/>
    <property type="match status" value="1"/>
</dbReference>
<dbReference type="SUPFAM" id="SSF52540">
    <property type="entry name" value="P-loop containing nucleoside triphosphate hydrolases"/>
    <property type="match status" value="1"/>
</dbReference>
<dbReference type="GO" id="GO:0043531">
    <property type="term" value="F:ADP binding"/>
    <property type="evidence" value="ECO:0007669"/>
    <property type="project" value="InterPro"/>
</dbReference>
<dbReference type="InterPro" id="IPR001387">
    <property type="entry name" value="Cro/C1-type_HTH"/>
</dbReference>
<dbReference type="Gene3D" id="1.10.10.10">
    <property type="entry name" value="Winged helix-like DNA-binding domain superfamily/Winged helix DNA-binding domain"/>
    <property type="match status" value="1"/>
</dbReference>
<dbReference type="Pfam" id="PF13424">
    <property type="entry name" value="TPR_12"/>
    <property type="match status" value="1"/>
</dbReference>
<dbReference type="EMBL" id="PVTJ01000005">
    <property type="protein sequence ID" value="PRY58642.1"/>
    <property type="molecule type" value="Genomic_DNA"/>
</dbReference>
<dbReference type="InterPro" id="IPR011990">
    <property type="entry name" value="TPR-like_helical_dom_sf"/>
</dbReference>
<evidence type="ECO:0000313" key="3">
    <source>
        <dbReference type="Proteomes" id="UP000238176"/>
    </source>
</evidence>
<dbReference type="PRINTS" id="PR00364">
    <property type="entry name" value="DISEASERSIST"/>
</dbReference>
<reference evidence="2 3" key="1">
    <citation type="submission" date="2018-03" db="EMBL/GenBank/DDBJ databases">
        <title>Genomic Encyclopedia of Type Strains, Phase III (KMG-III): the genomes of soil and plant-associated and newly described type strains.</title>
        <authorList>
            <person name="Whitman W."/>
        </authorList>
    </citation>
    <scope>NUCLEOTIDE SEQUENCE [LARGE SCALE GENOMIC DNA]</scope>
    <source>
        <strain evidence="2 3">CGMCC 4.7067</strain>
    </source>
</reference>
<dbReference type="Gene3D" id="1.10.260.40">
    <property type="entry name" value="lambda repressor-like DNA-binding domains"/>
    <property type="match status" value="1"/>
</dbReference>
<dbReference type="InterPro" id="IPR019734">
    <property type="entry name" value="TPR_rpt"/>
</dbReference>
<dbReference type="InterPro" id="IPR027417">
    <property type="entry name" value="P-loop_NTPase"/>
</dbReference>
<dbReference type="PROSITE" id="PS50943">
    <property type="entry name" value="HTH_CROC1"/>
    <property type="match status" value="1"/>
</dbReference>
<evidence type="ECO:0000259" key="1">
    <source>
        <dbReference type="PROSITE" id="PS50943"/>
    </source>
</evidence>
<dbReference type="InterPro" id="IPR010982">
    <property type="entry name" value="Lambda_DNA-bd_dom_sf"/>
</dbReference>
<sequence>MTQEELAAKAGLGIRTVRDIESGRVRPQPKTLRLLTEALGLGAADRGRLSDELRRTDPVPRELPMALAAFAGRGPQMDALFAAVDEGAAVVAIHGMAGVGKTSLAVRAAHALAPRFPDGQVFVDLHGFTHPAGPRRGIESVLTRVLRSLHGADRPLPSDLDELTSRYRSAVADRRVLLVFDNAAGAEQLGALLPGVPGSLVLATSRHDLSPLAGAYTMALEPPAMRDAVAMLSAAVADRITDEEAVAIAERCGSLPLAMGLAAARLRSRPQWRVEDLLIRLAGHGLLDEFGMGHQGVAGALRGSYVELDPAHRRLFRRLGLAPGDDVDVHAAAALCEADAERTAAMLEALVDVHLVETRAPGRYRLHDLVRQFAAGLAAAEETEADRDGVLRRLFDWYLDAADTACTSRYPGYARLLGGAGTAAVPGLDDPARAGRWLAEERENLVAVARFAGEAGFGSVAWRLADTLRGHAFMDMGAADFLALGQAALHGARAEASPAGEATAALFMSTAYVKDRDFEAVIRHSERAVELSQRLGWDFGRASAHHNLALASWNLGRLRAALEHGEAALAMNREGGRARAVSVNLGALGVVHGDMGRPRVELRLLEEALELAEEVDDVRLQASHLRSLTSVWIRLGSVATAERCLNRLMMIEADAGAREISASSAVYIAELHSARGRHLDALEHADLVVRQAALRGDRLAKASGLVSVAVALNGLKRSEEAVDAAARALEVVDGGLPGTRIRALVERAVASIALDRPDAAEADAGLILELAREGGYRAAEAAALDIMSEVRLRAGDAAAAREHRSEVEAICTEMDAPVPARFKAASV</sequence>
<keyword evidence="3" id="KW-1185">Reference proteome</keyword>
<proteinExistence type="predicted"/>
<comment type="caution">
    <text evidence="2">The sequence shown here is derived from an EMBL/GenBank/DDBJ whole genome shotgun (WGS) entry which is preliminary data.</text>
</comment>
<dbReference type="CDD" id="cd00093">
    <property type="entry name" value="HTH_XRE"/>
    <property type="match status" value="1"/>
</dbReference>